<organism evidence="2 3">
    <name type="scientific">Ganoderma sinense ZZ0214-1</name>
    <dbReference type="NCBI Taxonomy" id="1077348"/>
    <lineage>
        <taxon>Eukaryota</taxon>
        <taxon>Fungi</taxon>
        <taxon>Dikarya</taxon>
        <taxon>Basidiomycota</taxon>
        <taxon>Agaricomycotina</taxon>
        <taxon>Agaricomycetes</taxon>
        <taxon>Polyporales</taxon>
        <taxon>Polyporaceae</taxon>
        <taxon>Ganoderma</taxon>
    </lineage>
</organism>
<proteinExistence type="predicted"/>
<gene>
    <name evidence="2" type="ORF">GSI_14330</name>
</gene>
<feature type="transmembrane region" description="Helical" evidence="1">
    <location>
        <begin position="68"/>
        <end position="91"/>
    </location>
</feature>
<evidence type="ECO:0000313" key="2">
    <source>
        <dbReference type="EMBL" id="PIL23023.1"/>
    </source>
</evidence>
<sequence>MPHLPTGKRQNRRVHWSPCGSESTLCASSPDANPKDLHSPHKPPMYGDACVKGNVLIYQASHSVNPMYFTGVGIIIPVISTLHTVLAYFVFNWDVRATPLPDSLPKAARDEPAFPSLPFKFPQPVTIWFETPFGLIPCVINPLEHNGKPIPISVGRVLACISRDLYRPVGPGYTLLPAVRQAAASRPYDPEPKGRAKRVVRNVDLYPVYPARPGHGAPLFFWGIELQHCGGGAVRLVARFGSKALKV</sequence>
<protein>
    <submittedName>
        <fullName evidence="2">Uncharacterized protein</fullName>
    </submittedName>
</protein>
<dbReference type="AlphaFoldDB" id="A0A2G8RNE6"/>
<keyword evidence="3" id="KW-1185">Reference proteome</keyword>
<dbReference type="Proteomes" id="UP000230002">
    <property type="component" value="Unassembled WGS sequence"/>
</dbReference>
<reference evidence="2 3" key="1">
    <citation type="journal article" date="2015" name="Sci. Rep.">
        <title>Chromosome-level genome map provides insights into diverse defense mechanisms in the medicinal fungus Ganoderma sinense.</title>
        <authorList>
            <person name="Zhu Y."/>
            <person name="Xu J."/>
            <person name="Sun C."/>
            <person name="Zhou S."/>
            <person name="Xu H."/>
            <person name="Nelson D.R."/>
            <person name="Qian J."/>
            <person name="Song J."/>
            <person name="Luo H."/>
            <person name="Xiang L."/>
            <person name="Li Y."/>
            <person name="Xu Z."/>
            <person name="Ji A."/>
            <person name="Wang L."/>
            <person name="Lu S."/>
            <person name="Hayward A."/>
            <person name="Sun W."/>
            <person name="Li X."/>
            <person name="Schwartz D.C."/>
            <person name="Wang Y."/>
            <person name="Chen S."/>
        </authorList>
    </citation>
    <scope>NUCLEOTIDE SEQUENCE [LARGE SCALE GENOMIC DNA]</scope>
    <source>
        <strain evidence="2 3">ZZ0214-1</strain>
    </source>
</reference>
<evidence type="ECO:0000256" key="1">
    <source>
        <dbReference type="SAM" id="Phobius"/>
    </source>
</evidence>
<comment type="caution">
    <text evidence="2">The sequence shown here is derived from an EMBL/GenBank/DDBJ whole genome shotgun (WGS) entry which is preliminary data.</text>
</comment>
<keyword evidence="1" id="KW-0812">Transmembrane</keyword>
<keyword evidence="1" id="KW-1133">Transmembrane helix</keyword>
<evidence type="ECO:0000313" key="3">
    <source>
        <dbReference type="Proteomes" id="UP000230002"/>
    </source>
</evidence>
<accession>A0A2G8RNE6</accession>
<keyword evidence="1" id="KW-0472">Membrane</keyword>
<dbReference type="EMBL" id="AYKW01000068">
    <property type="protein sequence ID" value="PIL23023.1"/>
    <property type="molecule type" value="Genomic_DNA"/>
</dbReference>
<name>A0A2G8RNE6_9APHY</name>